<dbReference type="InterPro" id="IPR008974">
    <property type="entry name" value="TRAF-like"/>
</dbReference>
<evidence type="ECO:0000313" key="3">
    <source>
        <dbReference type="Proteomes" id="UP000827889"/>
    </source>
</evidence>
<evidence type="ECO:0000256" key="1">
    <source>
        <dbReference type="SAM" id="MobiDB-lite"/>
    </source>
</evidence>
<name>A0ABM3HGF4_9MYRT</name>
<organism evidence="3 4">
    <name type="scientific">Rhodamnia argentea</name>
    <dbReference type="NCBI Taxonomy" id="178133"/>
    <lineage>
        <taxon>Eukaryota</taxon>
        <taxon>Viridiplantae</taxon>
        <taxon>Streptophyta</taxon>
        <taxon>Embryophyta</taxon>
        <taxon>Tracheophyta</taxon>
        <taxon>Spermatophyta</taxon>
        <taxon>Magnoliopsida</taxon>
        <taxon>eudicotyledons</taxon>
        <taxon>Gunneridae</taxon>
        <taxon>Pentapetalae</taxon>
        <taxon>rosids</taxon>
        <taxon>malvids</taxon>
        <taxon>Myrtales</taxon>
        <taxon>Myrtaceae</taxon>
        <taxon>Myrtoideae</taxon>
        <taxon>Myrteae</taxon>
        <taxon>Australasian group</taxon>
        <taxon>Rhodamnia</taxon>
    </lineage>
</organism>
<dbReference type="PANTHER" id="PTHR46162">
    <property type="entry name" value="TRAF-LIKE FAMILY PROTEIN"/>
    <property type="match status" value="1"/>
</dbReference>
<reference evidence="4" key="1">
    <citation type="submission" date="2025-08" db="UniProtKB">
        <authorList>
            <consortium name="RefSeq"/>
        </authorList>
    </citation>
    <scope>IDENTIFICATION</scope>
    <source>
        <tissue evidence="4">Leaf</tissue>
    </source>
</reference>
<dbReference type="SUPFAM" id="SSF49599">
    <property type="entry name" value="TRAF domain-like"/>
    <property type="match status" value="2"/>
</dbReference>
<feature type="domain" description="MATH" evidence="2">
    <location>
        <begin position="32"/>
        <end position="164"/>
    </location>
</feature>
<dbReference type="RefSeq" id="XP_048135668.1">
    <property type="nucleotide sequence ID" value="XM_048279711.1"/>
</dbReference>
<dbReference type="GeneID" id="125315257"/>
<proteinExistence type="predicted"/>
<feature type="region of interest" description="Disordered" evidence="1">
    <location>
        <begin position="1"/>
        <end position="23"/>
    </location>
</feature>
<dbReference type="Gene3D" id="2.60.210.10">
    <property type="entry name" value="Apoptosis, Tumor Necrosis Factor Receptor Associated Protein 2, Chain A"/>
    <property type="match status" value="2"/>
</dbReference>
<sequence>MAKRKREATDLNAAEVGDEDDEITTATREISPAHYVFKIESFSLLSENDITMYETNDFKVGDQTWRLIIYPNGDKSNEGEDHVSLYLTVSEANPLKVDGEINATVRFFVFDQIRDEYLLREGKNRRFHAMKPKWGIPRFMPLKTFINPSNGYLVDDTCVFGVEVYVIKSLGLGECLTLEACPQPVSHKWKISNFSTLGNDRYSGIFTAGDHNWRLQLCPRGDQHNIYKNISVFLCLVDSGDQKVKATYTIRLKGRAGKTHQMTGGFYWFSGPNKKWGMPSFLPLTTVQEYLAGDEFVLEAEVQVLGTVRKLP</sequence>
<protein>
    <submittedName>
        <fullName evidence="4">Uncharacterized protein LOC125315257</fullName>
    </submittedName>
</protein>
<evidence type="ECO:0000259" key="2">
    <source>
        <dbReference type="PROSITE" id="PS50144"/>
    </source>
</evidence>
<accession>A0ABM3HGF4</accession>
<dbReference type="CDD" id="cd00121">
    <property type="entry name" value="MATH"/>
    <property type="match status" value="2"/>
</dbReference>
<evidence type="ECO:0000313" key="4">
    <source>
        <dbReference type="RefSeq" id="XP_048135668.1"/>
    </source>
</evidence>
<dbReference type="Pfam" id="PF22486">
    <property type="entry name" value="MATH_2"/>
    <property type="match status" value="2"/>
</dbReference>
<feature type="domain" description="MATH" evidence="2">
    <location>
        <begin position="184"/>
        <end position="302"/>
    </location>
</feature>
<keyword evidence="3" id="KW-1185">Reference proteome</keyword>
<dbReference type="PROSITE" id="PS50144">
    <property type="entry name" value="MATH"/>
    <property type="match status" value="2"/>
</dbReference>
<dbReference type="Proteomes" id="UP000827889">
    <property type="component" value="Chromosome 5"/>
</dbReference>
<gene>
    <name evidence="4" type="primary">LOC125315257</name>
</gene>
<dbReference type="PANTHER" id="PTHR46162:SF65">
    <property type="entry name" value="F9D12.8 PROTEIN-RELATED"/>
    <property type="match status" value="1"/>
</dbReference>
<dbReference type="SMART" id="SM00061">
    <property type="entry name" value="MATH"/>
    <property type="match status" value="2"/>
</dbReference>
<dbReference type="InterPro" id="IPR002083">
    <property type="entry name" value="MATH/TRAF_dom"/>
</dbReference>